<gene>
    <name evidence="11" type="ORF">QO005_003826</name>
</gene>
<evidence type="ECO:0000256" key="4">
    <source>
        <dbReference type="ARBA" id="ARBA00022679"/>
    </source>
</evidence>
<evidence type="ECO:0000256" key="1">
    <source>
        <dbReference type="ARBA" id="ARBA00004752"/>
    </source>
</evidence>
<dbReference type="InterPro" id="IPR038063">
    <property type="entry name" value="Transpep_catalytic_dom"/>
</dbReference>
<evidence type="ECO:0000256" key="7">
    <source>
        <dbReference type="ARBA" id="ARBA00022984"/>
    </source>
</evidence>
<name>A0ABU0IGS0_9HYPH</name>
<keyword evidence="11" id="KW-0449">Lipoprotein</keyword>
<feature type="active site" description="Proton donor/acceptor" evidence="9">
    <location>
        <position position="205"/>
    </location>
</feature>
<evidence type="ECO:0000259" key="10">
    <source>
        <dbReference type="PROSITE" id="PS52029"/>
    </source>
</evidence>
<keyword evidence="7 9" id="KW-0573">Peptidoglycan synthesis</keyword>
<dbReference type="EMBL" id="JAUSWH010000015">
    <property type="protein sequence ID" value="MDQ0457468.1"/>
    <property type="molecule type" value="Genomic_DNA"/>
</dbReference>
<keyword evidence="5" id="KW-0378">Hydrolase</keyword>
<dbReference type="SUPFAM" id="SSF141523">
    <property type="entry name" value="L,D-transpeptidase catalytic domain-like"/>
    <property type="match status" value="1"/>
</dbReference>
<comment type="caution">
    <text evidence="11">The sequence shown here is derived from an EMBL/GenBank/DDBJ whole genome shotgun (WGS) entry which is preliminary data.</text>
</comment>
<keyword evidence="8 9" id="KW-0961">Cell wall biogenesis/degradation</keyword>
<evidence type="ECO:0000256" key="9">
    <source>
        <dbReference type="PROSITE-ProRule" id="PRU01373"/>
    </source>
</evidence>
<keyword evidence="12" id="KW-1185">Reference proteome</keyword>
<keyword evidence="6 9" id="KW-0133">Cell shape</keyword>
<evidence type="ECO:0000256" key="3">
    <source>
        <dbReference type="ARBA" id="ARBA00022676"/>
    </source>
</evidence>
<keyword evidence="4" id="KW-0808">Transferase</keyword>
<proteinExistence type="inferred from homology"/>
<dbReference type="RefSeq" id="WP_370878113.1">
    <property type="nucleotide sequence ID" value="NZ_JAUSWH010000015.1"/>
</dbReference>
<organism evidence="11 12">
    <name type="scientific">Rhizobium paknamense</name>
    <dbReference type="NCBI Taxonomy" id="1206817"/>
    <lineage>
        <taxon>Bacteria</taxon>
        <taxon>Pseudomonadati</taxon>
        <taxon>Pseudomonadota</taxon>
        <taxon>Alphaproteobacteria</taxon>
        <taxon>Hyphomicrobiales</taxon>
        <taxon>Rhizobiaceae</taxon>
        <taxon>Rhizobium/Agrobacterium group</taxon>
        <taxon>Rhizobium</taxon>
    </lineage>
</organism>
<comment type="pathway">
    <text evidence="1 9">Cell wall biogenesis; peptidoglycan biosynthesis.</text>
</comment>
<evidence type="ECO:0000256" key="5">
    <source>
        <dbReference type="ARBA" id="ARBA00022801"/>
    </source>
</evidence>
<accession>A0ABU0IGS0</accession>
<dbReference type="InterPro" id="IPR050979">
    <property type="entry name" value="LD-transpeptidase"/>
</dbReference>
<dbReference type="Proteomes" id="UP001235269">
    <property type="component" value="Unassembled WGS sequence"/>
</dbReference>
<keyword evidence="3" id="KW-0328">Glycosyltransferase</keyword>
<evidence type="ECO:0000313" key="12">
    <source>
        <dbReference type="Proteomes" id="UP001235269"/>
    </source>
</evidence>
<evidence type="ECO:0000256" key="2">
    <source>
        <dbReference type="ARBA" id="ARBA00005992"/>
    </source>
</evidence>
<dbReference type="PANTHER" id="PTHR30582:SF24">
    <property type="entry name" value="L,D-TRANSPEPTIDASE ERFK_SRFK-RELATED"/>
    <property type="match status" value="1"/>
</dbReference>
<comment type="similarity">
    <text evidence="2">Belongs to the YkuD family.</text>
</comment>
<dbReference type="PROSITE" id="PS52029">
    <property type="entry name" value="LD_TPASE"/>
    <property type="match status" value="1"/>
</dbReference>
<sequence>MLEMSSSSPPFATSSDRRSHVERQWLNTLFALGLLSIGLSSCATSPPTTRSIAPHAFQPPASEPVTSGVDRYKALGNEPFPVSAVDTQRVGQKFLKQTVDYTTEHPPGTIVVDPQNRFLYLVKENGKAIRYGVGVGKAGFEFSGTAHIGFKRRWPRWTPTPDMLERDPGRYGKWADGMDGSDKNPLGARAMYLVKNGKDTLYRIHGTNEPWTIGTAASSGCIRMLNQDVIDLYSQVPTGANVVVLGAAGA</sequence>
<protein>
    <submittedName>
        <fullName evidence="11">Lipoprotein-anchoring transpeptidase ErfK/SrfK</fullName>
    </submittedName>
</protein>
<dbReference type="CDD" id="cd16913">
    <property type="entry name" value="YkuD_like"/>
    <property type="match status" value="1"/>
</dbReference>
<dbReference type="PANTHER" id="PTHR30582">
    <property type="entry name" value="L,D-TRANSPEPTIDASE"/>
    <property type="match status" value="1"/>
</dbReference>
<dbReference type="Gene3D" id="2.40.440.10">
    <property type="entry name" value="L,D-transpeptidase catalytic domain-like"/>
    <property type="match status" value="1"/>
</dbReference>
<evidence type="ECO:0000256" key="8">
    <source>
        <dbReference type="ARBA" id="ARBA00023316"/>
    </source>
</evidence>
<dbReference type="InterPro" id="IPR005490">
    <property type="entry name" value="LD_TPept_cat_dom"/>
</dbReference>
<evidence type="ECO:0000256" key="6">
    <source>
        <dbReference type="ARBA" id="ARBA00022960"/>
    </source>
</evidence>
<feature type="active site" description="Nucleophile" evidence="9">
    <location>
        <position position="221"/>
    </location>
</feature>
<feature type="domain" description="L,D-TPase catalytic" evidence="10">
    <location>
        <begin position="108"/>
        <end position="245"/>
    </location>
</feature>
<evidence type="ECO:0000313" key="11">
    <source>
        <dbReference type="EMBL" id="MDQ0457468.1"/>
    </source>
</evidence>
<reference evidence="11 12" key="1">
    <citation type="submission" date="2023-07" db="EMBL/GenBank/DDBJ databases">
        <title>Genomic Encyclopedia of Type Strains, Phase IV (KMG-IV): sequencing the most valuable type-strain genomes for metagenomic binning, comparative biology and taxonomic classification.</title>
        <authorList>
            <person name="Goeker M."/>
        </authorList>
    </citation>
    <scope>NUCLEOTIDE SEQUENCE [LARGE SCALE GENOMIC DNA]</scope>
    <source>
        <strain evidence="11 12">DSM 100301</strain>
    </source>
</reference>
<dbReference type="Pfam" id="PF03734">
    <property type="entry name" value="YkuD"/>
    <property type="match status" value="1"/>
</dbReference>